<sequence length="249" mass="26914">KSAEFARLYYFFEKLTQPRSRGTIQNPESAPRETMADGPVPDDFGPLLKNLSAILTKDEPVDGDALEASEAEVSIPETPMTALASTFAISQSSLPASPTDSVSDPASRAQTRFPLREKRYPFTFKLLLHKLYNLDEWAAKVQEVLAASQEQFRSLSSTPASSGSSSTSSGTVNDNGAGATRSYGSPRATFSSSDIITTASAQTGRAKPRPSQPSRAVKKRIVNRRRSTSGLEVGRLGEWMYDVAVSSID</sequence>
<keyword evidence="2" id="KW-1185">Reference proteome</keyword>
<proteinExistence type="predicted"/>
<reference evidence="1" key="1">
    <citation type="submission" date="2021-03" db="EMBL/GenBank/DDBJ databases">
        <title>Evolutionary priming and transition to the ectomycorrhizal habit in an iconic lineage of mushroom-forming fungi: is preadaptation a requirement?</title>
        <authorList>
            <consortium name="DOE Joint Genome Institute"/>
            <person name="Looney B.P."/>
            <person name="Miyauchi S."/>
            <person name="Morin E."/>
            <person name="Drula E."/>
            <person name="Courty P.E."/>
            <person name="Chicoki N."/>
            <person name="Fauchery L."/>
            <person name="Kohler A."/>
            <person name="Kuo A."/>
            <person name="LaButti K."/>
            <person name="Pangilinan J."/>
            <person name="Lipzen A."/>
            <person name="Riley R."/>
            <person name="Andreopoulos W."/>
            <person name="He G."/>
            <person name="Johnson J."/>
            <person name="Barry K.W."/>
            <person name="Grigoriev I.V."/>
            <person name="Nagy L."/>
            <person name="Hibbett D."/>
            <person name="Henrissat B."/>
            <person name="Matheny P.B."/>
            <person name="Labbe J."/>
            <person name="Martin A.F."/>
        </authorList>
    </citation>
    <scope>NUCLEOTIDE SEQUENCE</scope>
    <source>
        <strain evidence="1">BPL698</strain>
    </source>
</reference>
<gene>
    <name evidence="1" type="ORF">F5148DRAFT_965606</name>
</gene>
<feature type="non-terminal residue" evidence="1">
    <location>
        <position position="249"/>
    </location>
</feature>
<organism evidence="1 2">
    <name type="scientific">Russula earlei</name>
    <dbReference type="NCBI Taxonomy" id="71964"/>
    <lineage>
        <taxon>Eukaryota</taxon>
        <taxon>Fungi</taxon>
        <taxon>Dikarya</taxon>
        <taxon>Basidiomycota</taxon>
        <taxon>Agaricomycotina</taxon>
        <taxon>Agaricomycetes</taxon>
        <taxon>Russulales</taxon>
        <taxon>Russulaceae</taxon>
        <taxon>Russula</taxon>
    </lineage>
</organism>
<dbReference type="EMBL" id="JAGFNK010000050">
    <property type="protein sequence ID" value="KAI9510032.1"/>
    <property type="molecule type" value="Genomic_DNA"/>
</dbReference>
<evidence type="ECO:0000313" key="2">
    <source>
        <dbReference type="Proteomes" id="UP001207468"/>
    </source>
</evidence>
<protein>
    <submittedName>
        <fullName evidence="1">Uncharacterized protein</fullName>
    </submittedName>
</protein>
<name>A0ACC0UGQ3_9AGAM</name>
<dbReference type="Proteomes" id="UP001207468">
    <property type="component" value="Unassembled WGS sequence"/>
</dbReference>
<comment type="caution">
    <text evidence="1">The sequence shown here is derived from an EMBL/GenBank/DDBJ whole genome shotgun (WGS) entry which is preliminary data.</text>
</comment>
<accession>A0ACC0UGQ3</accession>
<feature type="non-terminal residue" evidence="1">
    <location>
        <position position="1"/>
    </location>
</feature>
<evidence type="ECO:0000313" key="1">
    <source>
        <dbReference type="EMBL" id="KAI9510032.1"/>
    </source>
</evidence>